<dbReference type="RefSeq" id="XP_045954049.1">
    <property type="nucleotide sequence ID" value="XM_046096616.1"/>
</dbReference>
<feature type="compositionally biased region" description="Basic and acidic residues" evidence="1">
    <location>
        <begin position="433"/>
        <end position="458"/>
    </location>
</feature>
<protein>
    <submittedName>
        <fullName evidence="2">Uncharacterized protein</fullName>
    </submittedName>
</protein>
<evidence type="ECO:0000313" key="2">
    <source>
        <dbReference type="EMBL" id="KAH6647537.1"/>
    </source>
</evidence>
<keyword evidence="3" id="KW-1185">Reference proteome</keyword>
<feature type="compositionally biased region" description="Polar residues" evidence="1">
    <location>
        <begin position="310"/>
        <end position="340"/>
    </location>
</feature>
<organism evidence="2 3">
    <name type="scientific">Truncatella angustata</name>
    <dbReference type="NCBI Taxonomy" id="152316"/>
    <lineage>
        <taxon>Eukaryota</taxon>
        <taxon>Fungi</taxon>
        <taxon>Dikarya</taxon>
        <taxon>Ascomycota</taxon>
        <taxon>Pezizomycotina</taxon>
        <taxon>Sordariomycetes</taxon>
        <taxon>Xylariomycetidae</taxon>
        <taxon>Amphisphaeriales</taxon>
        <taxon>Sporocadaceae</taxon>
        <taxon>Truncatella</taxon>
    </lineage>
</organism>
<dbReference type="GeneID" id="70125508"/>
<name>A0A9P8RPW1_9PEZI</name>
<dbReference type="EMBL" id="JAGPXC010000008">
    <property type="protein sequence ID" value="KAH6647537.1"/>
    <property type="molecule type" value="Genomic_DNA"/>
</dbReference>
<evidence type="ECO:0000313" key="3">
    <source>
        <dbReference type="Proteomes" id="UP000758603"/>
    </source>
</evidence>
<sequence length="467" mass="52008">MNRTDLEAAVKNVLQDLPETAAPRSQWPTGDPRKQTAIETRCFEDGATIHFENLAPLQSWAPIVGMDMRKRTGFVVTNAVRLAVESNLKLTQAEIDAISESCAKNYNRGAWASPMATVLTAAAVYQGRDKFRFPFYTPTDSWFNSQSFPTKRWAFIKGPSATYAWHAFRFMAYYPLIKLATTLFYSSVIRMSLAADMFSDRRMARVNDAIMHKIAPNRPTRRTPQSQPGHQGSSGQPVEQSDAQRRDDSYRRVGLPPPLPEEVSRMARQGRVPEEQQDAQEPVSWGSSEQSQSVSQTDQSSPGRGGIFGRQTSPTSQTSSWGGAVSQDQPRQSEQSSSWGDSELFEDDASPVSAAARRAEEAAQSQAQSPSASRASAWDRVRQQAKSDAAPPAKGNRSSQDTTWGRLRQDSAPTDRDRDRTPPSESYSYNEADEAKDYARSQAQKEFDAMLEAERKGDPNSGNKWWK</sequence>
<dbReference type="AlphaFoldDB" id="A0A9P8RPW1"/>
<feature type="compositionally biased region" description="Low complexity" evidence="1">
    <location>
        <begin position="350"/>
        <end position="376"/>
    </location>
</feature>
<reference evidence="2" key="1">
    <citation type="journal article" date="2021" name="Nat. Commun.">
        <title>Genetic determinants of endophytism in the Arabidopsis root mycobiome.</title>
        <authorList>
            <person name="Mesny F."/>
            <person name="Miyauchi S."/>
            <person name="Thiergart T."/>
            <person name="Pickel B."/>
            <person name="Atanasova L."/>
            <person name="Karlsson M."/>
            <person name="Huettel B."/>
            <person name="Barry K.W."/>
            <person name="Haridas S."/>
            <person name="Chen C."/>
            <person name="Bauer D."/>
            <person name="Andreopoulos W."/>
            <person name="Pangilinan J."/>
            <person name="LaButti K."/>
            <person name="Riley R."/>
            <person name="Lipzen A."/>
            <person name="Clum A."/>
            <person name="Drula E."/>
            <person name="Henrissat B."/>
            <person name="Kohler A."/>
            <person name="Grigoriev I.V."/>
            <person name="Martin F.M."/>
            <person name="Hacquard S."/>
        </authorList>
    </citation>
    <scope>NUCLEOTIDE SEQUENCE</scope>
    <source>
        <strain evidence="2">MPI-SDFR-AT-0073</strain>
    </source>
</reference>
<gene>
    <name evidence="2" type="ORF">BKA67DRAFT_390470</name>
</gene>
<feature type="region of interest" description="Disordered" evidence="1">
    <location>
        <begin position="212"/>
        <end position="467"/>
    </location>
</feature>
<feature type="compositionally biased region" description="Low complexity" evidence="1">
    <location>
        <begin position="224"/>
        <end position="237"/>
    </location>
</feature>
<feature type="compositionally biased region" description="Basic and acidic residues" evidence="1">
    <location>
        <begin position="242"/>
        <end position="251"/>
    </location>
</feature>
<feature type="compositionally biased region" description="Low complexity" evidence="1">
    <location>
        <begin position="284"/>
        <end position="301"/>
    </location>
</feature>
<feature type="compositionally biased region" description="Basic and acidic residues" evidence="1">
    <location>
        <begin position="407"/>
        <end position="422"/>
    </location>
</feature>
<dbReference type="Proteomes" id="UP000758603">
    <property type="component" value="Unassembled WGS sequence"/>
</dbReference>
<comment type="caution">
    <text evidence="2">The sequence shown here is derived from an EMBL/GenBank/DDBJ whole genome shotgun (WGS) entry which is preliminary data.</text>
</comment>
<accession>A0A9P8RPW1</accession>
<evidence type="ECO:0000256" key="1">
    <source>
        <dbReference type="SAM" id="MobiDB-lite"/>
    </source>
</evidence>
<proteinExistence type="predicted"/>
<dbReference type="OrthoDB" id="4204700at2759"/>